<feature type="region of interest" description="Disordered" evidence="1">
    <location>
        <begin position="253"/>
        <end position="322"/>
    </location>
</feature>
<dbReference type="RefSeq" id="XP_033649036.1">
    <property type="nucleotide sequence ID" value="XM_033797239.1"/>
</dbReference>
<dbReference type="InterPro" id="IPR052210">
    <property type="entry name" value="LysM1-like"/>
</dbReference>
<keyword evidence="2" id="KW-0732">Signal</keyword>
<evidence type="ECO:0000256" key="2">
    <source>
        <dbReference type="SAM" id="SignalP"/>
    </source>
</evidence>
<dbReference type="GO" id="GO:0008061">
    <property type="term" value="F:chitin binding"/>
    <property type="evidence" value="ECO:0007669"/>
    <property type="project" value="InterPro"/>
</dbReference>
<evidence type="ECO:0000313" key="4">
    <source>
        <dbReference type="Proteomes" id="UP000800097"/>
    </source>
</evidence>
<dbReference type="PANTHER" id="PTHR34997:SF1">
    <property type="entry name" value="PEPTIDOGLYCAN-BINDING LYSIN DOMAIN"/>
    <property type="match status" value="1"/>
</dbReference>
<protein>
    <recommendedName>
        <fullName evidence="5">LysM domain-containing protein</fullName>
    </recommendedName>
</protein>
<accession>A0A6A6J5M9</accession>
<feature type="chain" id="PRO_5025582011" description="LysM domain-containing protein" evidence="2">
    <location>
        <begin position="20"/>
        <end position="373"/>
    </location>
</feature>
<dbReference type="InterPro" id="IPR036779">
    <property type="entry name" value="LysM_dom_sf"/>
</dbReference>
<dbReference type="Gene3D" id="3.10.350.10">
    <property type="entry name" value="LysM domain"/>
    <property type="match status" value="1"/>
</dbReference>
<dbReference type="AlphaFoldDB" id="A0A6A6J5M9"/>
<dbReference type="EMBL" id="ML986540">
    <property type="protein sequence ID" value="KAF2271497.1"/>
    <property type="molecule type" value="Genomic_DNA"/>
</dbReference>
<proteinExistence type="predicted"/>
<dbReference type="OrthoDB" id="1193027at2759"/>
<evidence type="ECO:0000256" key="1">
    <source>
        <dbReference type="SAM" id="MobiDB-lite"/>
    </source>
</evidence>
<sequence>MYTTSLLLAASSIASLAFAAPVVRRQATSYQLFGGDGSLTQGWPSTDDWLCFDELWTINEPVMKTSCSQFGAENPVQSELDDMKAAIIQAAKDSGLDARYLLVVMMQESKGCPRAPTTNYGQNNPGLFQSFNGRGSCNPDNVNKQFPCPKATIDLMVREGAGIDMPFGLMQAVAQVSGAQDASRYYRASRTYNSGSIAASGNLGEGIATHCYASDIANRLVGWNSDAQHPSACKEESIGSVQGSATAYAGVASGRQCPAPGSGSPIQITPVQKSPAQDDNNKPNTPPAPTNQPTAAAPPANDLPANDAPANQDTPSAPRIPGAAENCKSWYTVKTGDHCSNLSVTFETLRKLNPSIDSTCSNLWRDYAYCIAA</sequence>
<name>A0A6A6J5M9_WESOR</name>
<dbReference type="Proteomes" id="UP000800097">
    <property type="component" value="Unassembled WGS sequence"/>
</dbReference>
<feature type="compositionally biased region" description="Polar residues" evidence="1">
    <location>
        <begin position="264"/>
        <end position="278"/>
    </location>
</feature>
<evidence type="ECO:0008006" key="5">
    <source>
        <dbReference type="Google" id="ProtNLM"/>
    </source>
</evidence>
<gene>
    <name evidence="3" type="ORF">EI97DRAFT_428155</name>
</gene>
<dbReference type="GeneID" id="54550414"/>
<organism evidence="3 4">
    <name type="scientific">Westerdykella ornata</name>
    <dbReference type="NCBI Taxonomy" id="318751"/>
    <lineage>
        <taxon>Eukaryota</taxon>
        <taxon>Fungi</taxon>
        <taxon>Dikarya</taxon>
        <taxon>Ascomycota</taxon>
        <taxon>Pezizomycotina</taxon>
        <taxon>Dothideomycetes</taxon>
        <taxon>Pleosporomycetidae</taxon>
        <taxon>Pleosporales</taxon>
        <taxon>Sporormiaceae</taxon>
        <taxon>Westerdykella</taxon>
    </lineage>
</organism>
<keyword evidence="4" id="KW-1185">Reference proteome</keyword>
<feature type="compositionally biased region" description="Low complexity" evidence="1">
    <location>
        <begin position="291"/>
        <end position="311"/>
    </location>
</feature>
<reference evidence="3" key="1">
    <citation type="journal article" date="2020" name="Stud. Mycol.">
        <title>101 Dothideomycetes genomes: a test case for predicting lifestyles and emergence of pathogens.</title>
        <authorList>
            <person name="Haridas S."/>
            <person name="Albert R."/>
            <person name="Binder M."/>
            <person name="Bloem J."/>
            <person name="Labutti K."/>
            <person name="Salamov A."/>
            <person name="Andreopoulos B."/>
            <person name="Baker S."/>
            <person name="Barry K."/>
            <person name="Bills G."/>
            <person name="Bluhm B."/>
            <person name="Cannon C."/>
            <person name="Castanera R."/>
            <person name="Culley D."/>
            <person name="Daum C."/>
            <person name="Ezra D."/>
            <person name="Gonzalez J."/>
            <person name="Henrissat B."/>
            <person name="Kuo A."/>
            <person name="Liang C."/>
            <person name="Lipzen A."/>
            <person name="Lutzoni F."/>
            <person name="Magnuson J."/>
            <person name="Mondo S."/>
            <person name="Nolan M."/>
            <person name="Ohm R."/>
            <person name="Pangilinan J."/>
            <person name="Park H.-J."/>
            <person name="Ramirez L."/>
            <person name="Alfaro M."/>
            <person name="Sun H."/>
            <person name="Tritt A."/>
            <person name="Yoshinaga Y."/>
            <person name="Zwiers L.-H."/>
            <person name="Turgeon B."/>
            <person name="Goodwin S."/>
            <person name="Spatafora J."/>
            <person name="Crous P."/>
            <person name="Grigoriev I."/>
        </authorList>
    </citation>
    <scope>NUCLEOTIDE SEQUENCE</scope>
    <source>
        <strain evidence="3">CBS 379.55</strain>
    </source>
</reference>
<feature type="signal peptide" evidence="2">
    <location>
        <begin position="1"/>
        <end position="19"/>
    </location>
</feature>
<dbReference type="PANTHER" id="PTHR34997">
    <property type="entry name" value="AM15"/>
    <property type="match status" value="1"/>
</dbReference>
<evidence type="ECO:0000313" key="3">
    <source>
        <dbReference type="EMBL" id="KAF2271497.1"/>
    </source>
</evidence>